<dbReference type="RefSeq" id="WP_147129415.1">
    <property type="nucleotide sequence ID" value="NZ_BJXA01000008.1"/>
</dbReference>
<dbReference type="Pfam" id="PF20182">
    <property type="entry name" value="DUF6545"/>
    <property type="match status" value="1"/>
</dbReference>
<dbReference type="EMBL" id="BJXA01000008">
    <property type="protein sequence ID" value="GEM37242.1"/>
    <property type="molecule type" value="Genomic_DNA"/>
</dbReference>
<evidence type="ECO:0000259" key="2">
    <source>
        <dbReference type="Pfam" id="PF20182"/>
    </source>
</evidence>
<evidence type="ECO:0000313" key="4">
    <source>
        <dbReference type="Proteomes" id="UP000321424"/>
    </source>
</evidence>
<keyword evidence="4" id="KW-1185">Reference proteome</keyword>
<dbReference type="NCBIfam" id="NF042915">
    <property type="entry name" value="MAB_1171c_fam"/>
    <property type="match status" value="1"/>
</dbReference>
<sequence>MTLPAPVTAPAPTPVIIAAIALLCAVTLARWLVIEPTPASRRVNRAISWISIGSVVHQCLDAIGYEELAIHLYLCCTVLAIADLYGLAKLFADADPARARERQRIYDAAAVVAGIATALVGRTEGTDTGFWLRAIVSLAVFNVPLLVSGVHIIRACLRDLRVENSLLKRIPYIGLLMLTTGWFFGSGLAVLRAFDGKPPGYISTEWSPVSCLFCVLLALVTGVPLVHAILARTGWDRTGRQLRRLEPLWRDLTTAVPEVVLPAGPGPREPESRLYRTTVEIRDALLHLKQHLSIDEVPGTSGETYAMQIARAARARMDGIAPTGARPSRFPQISARDMRSELAHLLDLARQWPRARAAISDPAPASRR</sequence>
<protein>
    <recommendedName>
        <fullName evidence="2">DUF6545 domain-containing protein</fullName>
    </recommendedName>
</protein>
<evidence type="ECO:0000313" key="3">
    <source>
        <dbReference type="EMBL" id="GEM37242.1"/>
    </source>
</evidence>
<dbReference type="InterPro" id="IPR050039">
    <property type="entry name" value="MAB_1171c-like"/>
</dbReference>
<feature type="transmembrane region" description="Helical" evidence="1">
    <location>
        <begin position="15"/>
        <end position="34"/>
    </location>
</feature>
<dbReference type="Proteomes" id="UP000321424">
    <property type="component" value="Unassembled WGS sequence"/>
</dbReference>
<feature type="transmembrane region" description="Helical" evidence="1">
    <location>
        <begin position="46"/>
        <end position="64"/>
    </location>
</feature>
<dbReference type="AlphaFoldDB" id="A0A511M9C1"/>
<feature type="transmembrane region" description="Helical" evidence="1">
    <location>
        <begin position="104"/>
        <end position="122"/>
    </location>
</feature>
<name>A0A511M9C1_9NOCA</name>
<accession>A0A511M9C1</accession>
<dbReference type="OrthoDB" id="4772902at2"/>
<gene>
    <name evidence="3" type="ORF">NN4_17610</name>
</gene>
<proteinExistence type="predicted"/>
<keyword evidence="1" id="KW-1133">Transmembrane helix</keyword>
<feature type="transmembrane region" description="Helical" evidence="1">
    <location>
        <begin position="70"/>
        <end position="92"/>
    </location>
</feature>
<evidence type="ECO:0000256" key="1">
    <source>
        <dbReference type="SAM" id="Phobius"/>
    </source>
</evidence>
<feature type="transmembrane region" description="Helical" evidence="1">
    <location>
        <begin position="169"/>
        <end position="194"/>
    </location>
</feature>
<keyword evidence="1" id="KW-0472">Membrane</keyword>
<comment type="caution">
    <text evidence="3">The sequence shown here is derived from an EMBL/GenBank/DDBJ whole genome shotgun (WGS) entry which is preliminary data.</text>
</comment>
<feature type="domain" description="DUF6545" evidence="2">
    <location>
        <begin position="235"/>
        <end position="353"/>
    </location>
</feature>
<keyword evidence="1" id="KW-0812">Transmembrane</keyword>
<reference evidence="3 4" key="1">
    <citation type="submission" date="2019-07" db="EMBL/GenBank/DDBJ databases">
        <title>Whole genome shotgun sequence of Nocardia ninae NBRC 108245.</title>
        <authorList>
            <person name="Hosoyama A."/>
            <person name="Uohara A."/>
            <person name="Ohji S."/>
            <person name="Ichikawa N."/>
        </authorList>
    </citation>
    <scope>NUCLEOTIDE SEQUENCE [LARGE SCALE GENOMIC DNA]</scope>
    <source>
        <strain evidence="3 4">NBRC 108245</strain>
    </source>
</reference>
<feature type="transmembrane region" description="Helical" evidence="1">
    <location>
        <begin position="134"/>
        <end position="157"/>
    </location>
</feature>
<organism evidence="3 4">
    <name type="scientific">Nocardia ninae NBRC 108245</name>
    <dbReference type="NCBI Taxonomy" id="1210091"/>
    <lineage>
        <taxon>Bacteria</taxon>
        <taxon>Bacillati</taxon>
        <taxon>Actinomycetota</taxon>
        <taxon>Actinomycetes</taxon>
        <taxon>Mycobacteriales</taxon>
        <taxon>Nocardiaceae</taxon>
        <taxon>Nocardia</taxon>
    </lineage>
</organism>
<feature type="transmembrane region" description="Helical" evidence="1">
    <location>
        <begin position="206"/>
        <end position="230"/>
    </location>
</feature>
<dbReference type="InterPro" id="IPR046675">
    <property type="entry name" value="DUF6545"/>
</dbReference>